<dbReference type="CDD" id="cd00593">
    <property type="entry name" value="RIBOc"/>
    <property type="match status" value="1"/>
</dbReference>
<evidence type="ECO:0000256" key="3">
    <source>
        <dbReference type="ARBA" id="ARBA00010183"/>
    </source>
</evidence>
<dbReference type="InterPro" id="IPR000999">
    <property type="entry name" value="RNase_III_dom"/>
</dbReference>
<dbReference type="GO" id="GO:0010468">
    <property type="term" value="P:regulation of gene expression"/>
    <property type="evidence" value="ECO:0007669"/>
    <property type="project" value="TreeGrafter"/>
</dbReference>
<evidence type="ECO:0000256" key="5">
    <source>
        <dbReference type="ARBA" id="ARBA00022490"/>
    </source>
</evidence>
<evidence type="ECO:0000256" key="12">
    <source>
        <dbReference type="ARBA" id="ARBA00022801"/>
    </source>
</evidence>
<evidence type="ECO:0000256" key="8">
    <source>
        <dbReference type="ARBA" id="ARBA00022694"/>
    </source>
</evidence>
<organism evidence="18 19">
    <name type="scientific">Isoalcanivorax pacificus W11-5</name>
    <dbReference type="NCBI Taxonomy" id="391936"/>
    <lineage>
        <taxon>Bacteria</taxon>
        <taxon>Pseudomonadati</taxon>
        <taxon>Pseudomonadota</taxon>
        <taxon>Gammaproteobacteria</taxon>
        <taxon>Oceanospirillales</taxon>
        <taxon>Alcanivoracaceae</taxon>
        <taxon>Isoalcanivorax</taxon>
    </lineage>
</organism>
<keyword evidence="12 15" id="KW-0378">Hydrolase</keyword>
<keyword evidence="7 15" id="KW-0507">mRNA processing</keyword>
<comment type="function">
    <text evidence="15">Digests double-stranded RNA. Involved in the processing of primary rRNA transcript to yield the immediate precursors to the large and small rRNAs (23S and 16S). Processes some mRNAs, and tRNAs when they are encoded in the rRNA operon. Processes pre-crRNA and tracrRNA of type II CRISPR loci if present in the organism.</text>
</comment>
<keyword evidence="6 15" id="KW-0698">rRNA processing</keyword>
<dbReference type="GO" id="GO:0046872">
    <property type="term" value="F:metal ion binding"/>
    <property type="evidence" value="ECO:0007669"/>
    <property type="project" value="UniProtKB-KW"/>
</dbReference>
<dbReference type="InterPro" id="IPR036389">
    <property type="entry name" value="RNase_III_sf"/>
</dbReference>
<dbReference type="Gene3D" id="1.10.1520.10">
    <property type="entry name" value="Ribonuclease III domain"/>
    <property type="match status" value="1"/>
</dbReference>
<keyword evidence="10 15" id="KW-0479">Metal-binding</keyword>
<evidence type="ECO:0000256" key="4">
    <source>
        <dbReference type="ARBA" id="ARBA00011738"/>
    </source>
</evidence>
<evidence type="ECO:0000256" key="13">
    <source>
        <dbReference type="ARBA" id="ARBA00022842"/>
    </source>
</evidence>
<evidence type="ECO:0000256" key="1">
    <source>
        <dbReference type="ARBA" id="ARBA00000109"/>
    </source>
</evidence>
<evidence type="ECO:0000313" key="18">
    <source>
        <dbReference type="EMBL" id="AJD48892.1"/>
    </source>
</evidence>
<gene>
    <name evidence="15" type="primary">rnc</name>
    <name evidence="18" type="ORF">S7S_12400</name>
</gene>
<feature type="active site" evidence="15">
    <location>
        <position position="118"/>
    </location>
</feature>
<dbReference type="SMART" id="SM00358">
    <property type="entry name" value="DSRM"/>
    <property type="match status" value="1"/>
</dbReference>
<protein>
    <recommendedName>
        <fullName evidence="15">Ribonuclease 3</fullName>
        <ecNumber evidence="15">3.1.26.3</ecNumber>
    </recommendedName>
    <alternativeName>
        <fullName evidence="15">Ribonuclease III</fullName>
        <shortName evidence="15">RNase III</shortName>
    </alternativeName>
</protein>
<dbReference type="KEGG" id="apac:S7S_12400"/>
<comment type="cofactor">
    <cofactor evidence="15">
        <name>Mg(2+)</name>
        <dbReference type="ChEBI" id="CHEBI:18420"/>
    </cofactor>
</comment>
<dbReference type="Gene3D" id="3.30.160.20">
    <property type="match status" value="1"/>
</dbReference>
<reference evidence="18 19" key="1">
    <citation type="journal article" date="2012" name="J. Bacteriol.">
        <title>Genome sequence of an alkane-degrading bacterium, Alcanivorax pacificus type strain W11-5, isolated from deep sea sediment.</title>
        <authorList>
            <person name="Lai Q."/>
            <person name="Shao Z."/>
        </authorList>
    </citation>
    <scope>NUCLEOTIDE SEQUENCE [LARGE SCALE GENOMIC DNA]</scope>
    <source>
        <strain evidence="18 19">W11-5</strain>
    </source>
</reference>
<evidence type="ECO:0000256" key="14">
    <source>
        <dbReference type="ARBA" id="ARBA00022884"/>
    </source>
</evidence>
<dbReference type="InterPro" id="IPR014720">
    <property type="entry name" value="dsRBD_dom"/>
</dbReference>
<proteinExistence type="inferred from homology"/>
<dbReference type="RefSeq" id="WP_008738792.1">
    <property type="nucleotide sequence ID" value="NZ_CP004387.1"/>
</dbReference>
<evidence type="ECO:0000256" key="10">
    <source>
        <dbReference type="ARBA" id="ARBA00022723"/>
    </source>
</evidence>
<dbReference type="GO" id="GO:0019843">
    <property type="term" value="F:rRNA binding"/>
    <property type="evidence" value="ECO:0007669"/>
    <property type="project" value="UniProtKB-KW"/>
</dbReference>
<dbReference type="GO" id="GO:0006364">
    <property type="term" value="P:rRNA processing"/>
    <property type="evidence" value="ECO:0007669"/>
    <property type="project" value="UniProtKB-UniRule"/>
</dbReference>
<dbReference type="InterPro" id="IPR011907">
    <property type="entry name" value="RNase_III"/>
</dbReference>
<evidence type="ECO:0000256" key="7">
    <source>
        <dbReference type="ARBA" id="ARBA00022664"/>
    </source>
</evidence>
<dbReference type="SMART" id="SM00535">
    <property type="entry name" value="RIBOc"/>
    <property type="match status" value="1"/>
</dbReference>
<dbReference type="AlphaFoldDB" id="A0A0B4XRL4"/>
<dbReference type="CDD" id="cd10845">
    <property type="entry name" value="DSRM_RNAse_III_family"/>
    <property type="match status" value="1"/>
</dbReference>
<name>A0A0B4XRL4_9GAMM</name>
<dbReference type="PROSITE" id="PS00517">
    <property type="entry name" value="RNASE_3_1"/>
    <property type="match status" value="1"/>
</dbReference>
<evidence type="ECO:0000256" key="6">
    <source>
        <dbReference type="ARBA" id="ARBA00022552"/>
    </source>
</evidence>
<dbReference type="SUPFAM" id="SSF69065">
    <property type="entry name" value="RNase III domain-like"/>
    <property type="match status" value="1"/>
</dbReference>
<dbReference type="Pfam" id="PF00035">
    <property type="entry name" value="dsrm"/>
    <property type="match status" value="1"/>
</dbReference>
<dbReference type="NCBIfam" id="TIGR02191">
    <property type="entry name" value="RNaseIII"/>
    <property type="match status" value="1"/>
</dbReference>
<dbReference type="Proteomes" id="UP000006764">
    <property type="component" value="Chromosome"/>
</dbReference>
<evidence type="ECO:0000259" key="16">
    <source>
        <dbReference type="PROSITE" id="PS50137"/>
    </source>
</evidence>
<keyword evidence="13 15" id="KW-0460">Magnesium</keyword>
<feature type="active site" evidence="15">
    <location>
        <position position="46"/>
    </location>
</feature>
<comment type="subunit">
    <text evidence="4 15">Homodimer.</text>
</comment>
<dbReference type="EMBL" id="CP004387">
    <property type="protein sequence ID" value="AJD48892.1"/>
    <property type="molecule type" value="Genomic_DNA"/>
</dbReference>
<dbReference type="Pfam" id="PF14622">
    <property type="entry name" value="Ribonucleas_3_3"/>
    <property type="match status" value="1"/>
</dbReference>
<dbReference type="GO" id="GO:0008033">
    <property type="term" value="P:tRNA processing"/>
    <property type="evidence" value="ECO:0007669"/>
    <property type="project" value="UniProtKB-KW"/>
</dbReference>
<sequence>MTAVDLARLCKRLGYQFQDERLLQQALTHRSADRRHNNERLEFLGDAQLGQIITRWLFDHFPEAREGQLTRMRSILVRGAMLAEVARELDLGACLLLGGGEMKSGGHRRDSILADALEAVVGALLLEAGEEVCRRIVLAWFASRLAEVTPQNADKDAKTRLQEWLQARQLPLPEYTVLDIRGQAPDQQFDLQCALTSHDQAFTATGSSRRRAEQDAAAAALTWLEEQA</sequence>
<keyword evidence="19" id="KW-1185">Reference proteome</keyword>
<dbReference type="PANTHER" id="PTHR11207:SF0">
    <property type="entry name" value="RIBONUCLEASE 3"/>
    <property type="match status" value="1"/>
</dbReference>
<dbReference type="PANTHER" id="PTHR11207">
    <property type="entry name" value="RIBONUCLEASE III"/>
    <property type="match status" value="1"/>
</dbReference>
<dbReference type="SUPFAM" id="SSF54768">
    <property type="entry name" value="dsRNA-binding domain-like"/>
    <property type="match status" value="1"/>
</dbReference>
<dbReference type="GO" id="GO:0006397">
    <property type="term" value="P:mRNA processing"/>
    <property type="evidence" value="ECO:0007669"/>
    <property type="project" value="UniProtKB-UniRule"/>
</dbReference>
<dbReference type="PROSITE" id="PS50137">
    <property type="entry name" value="DS_RBD"/>
    <property type="match status" value="1"/>
</dbReference>
<dbReference type="OrthoDB" id="9805026at2"/>
<keyword evidence="8 15" id="KW-0819">tRNA processing</keyword>
<keyword evidence="9 15" id="KW-0540">Nuclease</keyword>
<feature type="binding site" evidence="15">
    <location>
        <position position="42"/>
    </location>
    <ligand>
        <name>Mg(2+)</name>
        <dbReference type="ChEBI" id="CHEBI:18420"/>
    </ligand>
</feature>
<feature type="domain" description="RNase III" evidence="17">
    <location>
        <begin position="6"/>
        <end position="129"/>
    </location>
</feature>
<evidence type="ECO:0000256" key="2">
    <source>
        <dbReference type="ARBA" id="ARBA00004496"/>
    </source>
</evidence>
<keyword evidence="5 15" id="KW-0963">Cytoplasm</keyword>
<dbReference type="STRING" id="391936.S7S_12400"/>
<feature type="binding site" evidence="15">
    <location>
        <position position="115"/>
    </location>
    <ligand>
        <name>Mg(2+)</name>
        <dbReference type="ChEBI" id="CHEBI:18420"/>
    </ligand>
</feature>
<feature type="binding site" evidence="15">
    <location>
        <position position="118"/>
    </location>
    <ligand>
        <name>Mg(2+)</name>
        <dbReference type="ChEBI" id="CHEBI:18420"/>
    </ligand>
</feature>
<evidence type="ECO:0000256" key="15">
    <source>
        <dbReference type="HAMAP-Rule" id="MF_00104"/>
    </source>
</evidence>
<feature type="domain" description="DRBM" evidence="16">
    <location>
        <begin position="156"/>
        <end position="226"/>
    </location>
</feature>
<evidence type="ECO:0000256" key="11">
    <source>
        <dbReference type="ARBA" id="ARBA00022759"/>
    </source>
</evidence>
<dbReference type="GO" id="GO:0004525">
    <property type="term" value="F:ribonuclease III activity"/>
    <property type="evidence" value="ECO:0007669"/>
    <property type="project" value="UniProtKB-UniRule"/>
</dbReference>
<keyword evidence="11 15" id="KW-0255">Endonuclease</keyword>
<comment type="similarity">
    <text evidence="3">Belongs to the ribonuclease III family.</text>
</comment>
<keyword evidence="14 15" id="KW-0694">RNA-binding</keyword>
<dbReference type="HAMAP" id="MF_00104">
    <property type="entry name" value="RNase_III"/>
    <property type="match status" value="1"/>
</dbReference>
<dbReference type="FunFam" id="1.10.1520.10:FF:000001">
    <property type="entry name" value="Ribonuclease 3"/>
    <property type="match status" value="1"/>
</dbReference>
<evidence type="ECO:0000256" key="9">
    <source>
        <dbReference type="ARBA" id="ARBA00022722"/>
    </source>
</evidence>
<dbReference type="HOGENOM" id="CLU_000907_1_1_6"/>
<comment type="subcellular location">
    <subcellularLocation>
        <location evidence="2 15">Cytoplasm</location>
    </subcellularLocation>
</comment>
<dbReference type="GO" id="GO:0042802">
    <property type="term" value="F:identical protein binding"/>
    <property type="evidence" value="ECO:0007669"/>
    <property type="project" value="UniProtKB-ARBA"/>
</dbReference>
<accession>A0A0B4XRL4</accession>
<dbReference type="FunFam" id="3.30.160.20:FF:000003">
    <property type="entry name" value="Ribonuclease 3"/>
    <property type="match status" value="1"/>
</dbReference>
<evidence type="ECO:0000313" key="19">
    <source>
        <dbReference type="Proteomes" id="UP000006764"/>
    </source>
</evidence>
<comment type="catalytic activity">
    <reaction evidence="1 15">
        <text>Endonucleolytic cleavage to 5'-phosphomonoester.</text>
        <dbReference type="EC" id="3.1.26.3"/>
    </reaction>
</comment>
<dbReference type="EC" id="3.1.26.3" evidence="15"/>
<keyword evidence="15" id="KW-0699">rRNA-binding</keyword>
<dbReference type="GO" id="GO:0003725">
    <property type="term" value="F:double-stranded RNA binding"/>
    <property type="evidence" value="ECO:0007669"/>
    <property type="project" value="TreeGrafter"/>
</dbReference>
<dbReference type="PROSITE" id="PS50142">
    <property type="entry name" value="RNASE_3_2"/>
    <property type="match status" value="1"/>
</dbReference>
<dbReference type="GO" id="GO:0005737">
    <property type="term" value="C:cytoplasm"/>
    <property type="evidence" value="ECO:0007669"/>
    <property type="project" value="UniProtKB-SubCell"/>
</dbReference>
<evidence type="ECO:0000259" key="17">
    <source>
        <dbReference type="PROSITE" id="PS50142"/>
    </source>
</evidence>